<name>A0A084WTB6_ANOSI</name>
<dbReference type="AlphaFoldDB" id="A0A084WTB6"/>
<evidence type="ECO:0000313" key="4">
    <source>
        <dbReference type="Proteomes" id="UP000030765"/>
    </source>
</evidence>
<proteinExistence type="predicted"/>
<feature type="region of interest" description="Disordered" evidence="1">
    <location>
        <begin position="80"/>
        <end position="114"/>
    </location>
</feature>
<dbReference type="EMBL" id="KE525420">
    <property type="protein sequence ID" value="KFB53460.1"/>
    <property type="molecule type" value="Genomic_DNA"/>
</dbReference>
<dbReference type="EnsemblMetazoa" id="ASIC021966-RA">
    <property type="protein sequence ID" value="ASIC021966-PA"/>
    <property type="gene ID" value="ASIC021966"/>
</dbReference>
<sequence>MFAADWADRSLLLPGNGRSQCDHRPSIYRIPHPADTPGSPGLAARSPGGSAVHIKKERQCRRTRPMLLARVEGFGFLCEEQEDEGSRPSFSETFGENKGKKRPKGRRQGVARGH</sequence>
<dbReference type="EMBL" id="ATLV01026883">
    <property type="status" value="NOT_ANNOTATED_CDS"/>
    <property type="molecule type" value="Genomic_DNA"/>
</dbReference>
<dbReference type="Proteomes" id="UP000030765">
    <property type="component" value="Unassembled WGS sequence"/>
</dbReference>
<keyword evidence="4" id="KW-1185">Reference proteome</keyword>
<protein>
    <submittedName>
        <fullName evidence="2 3">VPS10 domain-containing receptor SorCS3</fullName>
    </submittedName>
</protein>
<evidence type="ECO:0000256" key="1">
    <source>
        <dbReference type="SAM" id="MobiDB-lite"/>
    </source>
</evidence>
<organism evidence="2">
    <name type="scientific">Anopheles sinensis</name>
    <name type="common">Mosquito</name>
    <dbReference type="NCBI Taxonomy" id="74873"/>
    <lineage>
        <taxon>Eukaryota</taxon>
        <taxon>Metazoa</taxon>
        <taxon>Ecdysozoa</taxon>
        <taxon>Arthropoda</taxon>
        <taxon>Hexapoda</taxon>
        <taxon>Insecta</taxon>
        <taxon>Pterygota</taxon>
        <taxon>Neoptera</taxon>
        <taxon>Endopterygota</taxon>
        <taxon>Diptera</taxon>
        <taxon>Nematocera</taxon>
        <taxon>Culicoidea</taxon>
        <taxon>Culicidae</taxon>
        <taxon>Anophelinae</taxon>
        <taxon>Anopheles</taxon>
    </lineage>
</organism>
<accession>A0A084WTB6</accession>
<gene>
    <name evidence="2" type="ORF">ZHAS_00021966</name>
</gene>
<keyword evidence="2" id="KW-0675">Receptor</keyword>
<reference evidence="2 4" key="1">
    <citation type="journal article" date="2014" name="BMC Genomics">
        <title>Genome sequence of Anopheles sinensis provides insight into genetics basis of mosquito competence for malaria parasites.</title>
        <authorList>
            <person name="Zhou D."/>
            <person name="Zhang D."/>
            <person name="Ding G."/>
            <person name="Shi L."/>
            <person name="Hou Q."/>
            <person name="Ye Y."/>
            <person name="Xu Y."/>
            <person name="Zhou H."/>
            <person name="Xiong C."/>
            <person name="Li S."/>
            <person name="Yu J."/>
            <person name="Hong S."/>
            <person name="Yu X."/>
            <person name="Zou P."/>
            <person name="Chen C."/>
            <person name="Chang X."/>
            <person name="Wang W."/>
            <person name="Lv Y."/>
            <person name="Sun Y."/>
            <person name="Ma L."/>
            <person name="Shen B."/>
            <person name="Zhu C."/>
        </authorList>
    </citation>
    <scope>NUCLEOTIDE SEQUENCE [LARGE SCALE GENOMIC DNA]</scope>
</reference>
<dbReference type="VEuPathDB" id="VectorBase:ASIC021966"/>
<reference evidence="3" key="2">
    <citation type="submission" date="2020-05" db="UniProtKB">
        <authorList>
            <consortium name="EnsemblMetazoa"/>
        </authorList>
    </citation>
    <scope>IDENTIFICATION</scope>
</reference>
<feature type="region of interest" description="Disordered" evidence="1">
    <location>
        <begin position="1"/>
        <end position="57"/>
    </location>
</feature>
<evidence type="ECO:0000313" key="3">
    <source>
        <dbReference type="EnsemblMetazoa" id="ASIC021966-PA"/>
    </source>
</evidence>
<evidence type="ECO:0000313" key="2">
    <source>
        <dbReference type="EMBL" id="KFB53460.1"/>
    </source>
</evidence>
<feature type="compositionally biased region" description="Basic residues" evidence="1">
    <location>
        <begin position="99"/>
        <end position="114"/>
    </location>
</feature>